<dbReference type="Pfam" id="PF00717">
    <property type="entry name" value="Peptidase_S24"/>
    <property type="match status" value="1"/>
</dbReference>
<name>A0A7G9W8F7_ALKCA</name>
<evidence type="ECO:0000259" key="1">
    <source>
        <dbReference type="Pfam" id="PF00717"/>
    </source>
</evidence>
<dbReference type="Gene3D" id="2.10.109.10">
    <property type="entry name" value="Umud Fragment, subunit A"/>
    <property type="match status" value="1"/>
</dbReference>
<gene>
    <name evidence="2" type="ORF">HYG86_09360</name>
</gene>
<dbReference type="SUPFAM" id="SSF51306">
    <property type="entry name" value="LexA/Signal peptidase"/>
    <property type="match status" value="1"/>
</dbReference>
<dbReference type="InterPro" id="IPR036286">
    <property type="entry name" value="LexA/Signal_pep-like_sf"/>
</dbReference>
<sequence length="124" mass="13707">MDEGKIISTLVAVKGDKLIFKNSCDVSPLPNGFDADYAYVAKDDAMESNKIRENSTVLVSKTLNLRNGDIALVVVEGNIIIRKFTKSKKMIVLEADNSAYPTIIRSEELVTILGRLSAVFHKFD</sequence>
<evidence type="ECO:0000313" key="2">
    <source>
        <dbReference type="EMBL" id="QNO14969.1"/>
    </source>
</evidence>
<accession>A0A7G9W8F7</accession>
<dbReference type="InterPro" id="IPR039418">
    <property type="entry name" value="LexA-like"/>
</dbReference>
<evidence type="ECO:0000313" key="3">
    <source>
        <dbReference type="Proteomes" id="UP000516160"/>
    </source>
</evidence>
<reference evidence="2 3" key="1">
    <citation type="submission" date="2020-07" db="EMBL/GenBank/DDBJ databases">
        <title>Alkalicella. sp. LB2 genome.</title>
        <authorList>
            <person name="Postec A."/>
            <person name="Quemeneur M."/>
        </authorList>
    </citation>
    <scope>NUCLEOTIDE SEQUENCE [LARGE SCALE GENOMIC DNA]</scope>
    <source>
        <strain evidence="2 3">LB2</strain>
    </source>
</reference>
<dbReference type="InterPro" id="IPR015927">
    <property type="entry name" value="Peptidase_S24_S26A/B/C"/>
</dbReference>
<dbReference type="CDD" id="cd06529">
    <property type="entry name" value="S24_LexA-like"/>
    <property type="match status" value="1"/>
</dbReference>
<organism evidence="2 3">
    <name type="scientific">Alkalicella caledoniensis</name>
    <dbReference type="NCBI Taxonomy" id="2731377"/>
    <lineage>
        <taxon>Bacteria</taxon>
        <taxon>Bacillati</taxon>
        <taxon>Bacillota</taxon>
        <taxon>Clostridia</taxon>
        <taxon>Eubacteriales</taxon>
        <taxon>Proteinivoracaceae</taxon>
        <taxon>Alkalicella</taxon>
    </lineage>
</organism>
<feature type="domain" description="Peptidase S24/S26A/S26B/S26C" evidence="1">
    <location>
        <begin position="34"/>
        <end position="116"/>
    </location>
</feature>
<dbReference type="EMBL" id="CP058559">
    <property type="protein sequence ID" value="QNO14969.1"/>
    <property type="molecule type" value="Genomic_DNA"/>
</dbReference>
<dbReference type="RefSeq" id="WP_213165333.1">
    <property type="nucleotide sequence ID" value="NZ_CP058559.1"/>
</dbReference>
<protein>
    <submittedName>
        <fullName evidence="2">S24 family peptidase</fullName>
    </submittedName>
</protein>
<dbReference type="Proteomes" id="UP000516160">
    <property type="component" value="Chromosome"/>
</dbReference>
<dbReference type="KEGG" id="acae:HYG86_09360"/>
<dbReference type="AlphaFoldDB" id="A0A7G9W8F7"/>
<proteinExistence type="predicted"/>
<keyword evidence="3" id="KW-1185">Reference proteome</keyword>